<dbReference type="Proteomes" id="UP000008229">
    <property type="component" value="Chromosome"/>
</dbReference>
<dbReference type="InterPro" id="IPR036390">
    <property type="entry name" value="WH_DNA-bd_sf"/>
</dbReference>
<dbReference type="HOGENOM" id="CLU_097806_0_3_11"/>
<dbReference type="PANTHER" id="PTHR38600:SF1">
    <property type="entry name" value="TRANSCRIPTIONAL REGULATORY PROTEIN"/>
    <property type="match status" value="1"/>
</dbReference>
<reference evidence="3" key="2">
    <citation type="submission" date="2010-01" db="EMBL/GenBank/DDBJ databases">
        <title>The complete genome of Conexibacter woesei DSM 14684.</title>
        <authorList>
            <consortium name="US DOE Joint Genome Institute (JGI-PGF)"/>
            <person name="Lucas S."/>
            <person name="Copeland A."/>
            <person name="Lapidus A."/>
            <person name="Glavina del Rio T."/>
            <person name="Dalin E."/>
            <person name="Tice H."/>
            <person name="Bruce D."/>
            <person name="Goodwin L."/>
            <person name="Pitluck S."/>
            <person name="Kyrpides N."/>
            <person name="Mavromatis K."/>
            <person name="Ivanova N."/>
            <person name="Mikhailova N."/>
            <person name="Chertkov O."/>
            <person name="Brettin T."/>
            <person name="Detter J.C."/>
            <person name="Han C."/>
            <person name="Larimer F."/>
            <person name="Land M."/>
            <person name="Hauser L."/>
            <person name="Markowitz V."/>
            <person name="Cheng J.-F."/>
            <person name="Hugenholtz P."/>
            <person name="Woyke T."/>
            <person name="Wu D."/>
            <person name="Pukall R."/>
            <person name="Steenblock K."/>
            <person name="Schneider S."/>
            <person name="Klenk H.-P."/>
            <person name="Eisen J.A."/>
        </authorList>
    </citation>
    <scope>NUCLEOTIDE SEQUENCE [LARGE SCALE GENOMIC DNA]</scope>
    <source>
        <strain evidence="3">DSM 14684 / CIP 108061 / JCM 11494 / NBRC 100937 / ID131577</strain>
    </source>
</reference>
<dbReference type="GO" id="GO:0003700">
    <property type="term" value="F:DNA-binding transcription factor activity"/>
    <property type="evidence" value="ECO:0007669"/>
    <property type="project" value="InterPro"/>
</dbReference>
<accession>D3F6H5</accession>
<reference evidence="2 3" key="1">
    <citation type="journal article" date="2010" name="Stand. Genomic Sci.">
        <title>Complete genome sequence of Conexibacter woesei type strain (ID131577).</title>
        <authorList>
            <person name="Pukall R."/>
            <person name="Lapidus A."/>
            <person name="Glavina Del Rio T."/>
            <person name="Copeland A."/>
            <person name="Tice H."/>
            <person name="Cheng J.-F."/>
            <person name="Lucas S."/>
            <person name="Chen F."/>
            <person name="Nolan M."/>
            <person name="Bruce D."/>
            <person name="Goodwin L."/>
            <person name="Pitluck S."/>
            <person name="Mavromatis K."/>
            <person name="Ivanova N."/>
            <person name="Ovchinnikova G."/>
            <person name="Pati A."/>
            <person name="Chen A."/>
            <person name="Palaniappan K."/>
            <person name="Land M."/>
            <person name="Hauser L."/>
            <person name="Chang Y.-J."/>
            <person name="Jeffries C.D."/>
            <person name="Chain P."/>
            <person name="Meincke L."/>
            <person name="Sims D."/>
            <person name="Brettin T."/>
            <person name="Detter J.C."/>
            <person name="Rohde M."/>
            <person name="Goeker M."/>
            <person name="Bristow J."/>
            <person name="Eisen J.A."/>
            <person name="Markowitz V."/>
            <person name="Kyrpides N.C."/>
            <person name="Klenk H.-P."/>
            <person name="Hugenholtz P."/>
        </authorList>
    </citation>
    <scope>NUCLEOTIDE SEQUENCE [LARGE SCALE GENOMIC DNA]</scope>
    <source>
        <strain evidence="3">DSM 14684 / CIP 108061 / JCM 11494 / NBRC 100937 / ID131577</strain>
    </source>
</reference>
<dbReference type="InterPro" id="IPR036388">
    <property type="entry name" value="WH-like_DNA-bd_sf"/>
</dbReference>
<dbReference type="EMBL" id="CP001854">
    <property type="protein sequence ID" value="ADB50742.1"/>
    <property type="molecule type" value="Genomic_DNA"/>
</dbReference>
<dbReference type="InterPro" id="IPR001845">
    <property type="entry name" value="HTH_ArsR_DNA-bd_dom"/>
</dbReference>
<evidence type="ECO:0000313" key="2">
    <source>
        <dbReference type="EMBL" id="ADB50742.1"/>
    </source>
</evidence>
<dbReference type="eggNOG" id="COG0640">
    <property type="taxonomic scope" value="Bacteria"/>
</dbReference>
<evidence type="ECO:0000313" key="3">
    <source>
        <dbReference type="Proteomes" id="UP000008229"/>
    </source>
</evidence>
<gene>
    <name evidence="2" type="ordered locus">Cwoe_2317</name>
</gene>
<dbReference type="NCBIfam" id="NF033788">
    <property type="entry name" value="HTH_metalloreg"/>
    <property type="match status" value="1"/>
</dbReference>
<dbReference type="Gene3D" id="1.10.10.10">
    <property type="entry name" value="Winged helix-like DNA-binding domain superfamily/Winged helix DNA-binding domain"/>
    <property type="match status" value="1"/>
</dbReference>
<keyword evidence="3" id="KW-1185">Reference proteome</keyword>
<dbReference type="SMART" id="SM00418">
    <property type="entry name" value="HTH_ARSR"/>
    <property type="match status" value="1"/>
</dbReference>
<dbReference type="AlphaFoldDB" id="D3F6H5"/>
<dbReference type="PANTHER" id="PTHR38600">
    <property type="entry name" value="TRANSCRIPTIONAL REGULATORY PROTEIN"/>
    <property type="match status" value="1"/>
</dbReference>
<name>D3F6H5_CONWI</name>
<dbReference type="OrthoDB" id="9806976at2"/>
<sequence>MAQRAQPSPVDRLFGALANPTRRDILGLLLDGPQTVSAIAERYEMARPSVSEHLRVLREAGLVTETRHGRFRHIEIAPGPLRDLHDWMTPYERFWRERLRDMHDVLDREAAAEDR</sequence>
<feature type="domain" description="HTH arsR-type" evidence="1">
    <location>
        <begin position="2"/>
        <end position="96"/>
    </location>
</feature>
<dbReference type="KEGG" id="cwo:Cwoe_2317"/>
<dbReference type="CDD" id="cd00090">
    <property type="entry name" value="HTH_ARSR"/>
    <property type="match status" value="1"/>
</dbReference>
<organism evidence="2 3">
    <name type="scientific">Conexibacter woesei (strain DSM 14684 / CCUG 47730 / CIP 108061 / JCM 11494 / NBRC 100937 / ID131577)</name>
    <dbReference type="NCBI Taxonomy" id="469383"/>
    <lineage>
        <taxon>Bacteria</taxon>
        <taxon>Bacillati</taxon>
        <taxon>Actinomycetota</taxon>
        <taxon>Thermoleophilia</taxon>
        <taxon>Solirubrobacterales</taxon>
        <taxon>Conexibacteraceae</taxon>
        <taxon>Conexibacter</taxon>
    </lineage>
</organism>
<dbReference type="STRING" id="469383.Cwoe_2317"/>
<dbReference type="PRINTS" id="PR00778">
    <property type="entry name" value="HTHARSR"/>
</dbReference>
<proteinExistence type="predicted"/>
<dbReference type="PROSITE" id="PS50987">
    <property type="entry name" value="HTH_ARSR_2"/>
    <property type="match status" value="1"/>
</dbReference>
<dbReference type="Pfam" id="PF01022">
    <property type="entry name" value="HTH_5"/>
    <property type="match status" value="1"/>
</dbReference>
<dbReference type="RefSeq" id="WP_012933793.1">
    <property type="nucleotide sequence ID" value="NC_013739.1"/>
</dbReference>
<dbReference type="SUPFAM" id="SSF46785">
    <property type="entry name" value="Winged helix' DNA-binding domain"/>
    <property type="match status" value="1"/>
</dbReference>
<dbReference type="InterPro" id="IPR011991">
    <property type="entry name" value="ArsR-like_HTH"/>
</dbReference>
<protein>
    <submittedName>
        <fullName evidence="2">Transcriptional regulator, ArsR family</fullName>
    </submittedName>
</protein>
<evidence type="ECO:0000259" key="1">
    <source>
        <dbReference type="PROSITE" id="PS50987"/>
    </source>
</evidence>